<dbReference type="EMBL" id="JAJSOW010000002">
    <property type="protein sequence ID" value="KAI9197631.1"/>
    <property type="molecule type" value="Genomic_DNA"/>
</dbReference>
<gene>
    <name evidence="3" type="ORF">LWI28_001802</name>
</gene>
<keyword evidence="2" id="KW-0812">Transmembrane</keyword>
<evidence type="ECO:0000256" key="2">
    <source>
        <dbReference type="SAM" id="Phobius"/>
    </source>
</evidence>
<feature type="transmembrane region" description="Helical" evidence="2">
    <location>
        <begin position="151"/>
        <end position="171"/>
    </location>
</feature>
<keyword evidence="4" id="KW-1185">Reference proteome</keyword>
<name>A0AAD5P3N4_ACENE</name>
<feature type="compositionally biased region" description="Polar residues" evidence="1">
    <location>
        <begin position="73"/>
        <end position="82"/>
    </location>
</feature>
<comment type="caution">
    <text evidence="3">The sequence shown here is derived from an EMBL/GenBank/DDBJ whole genome shotgun (WGS) entry which is preliminary data.</text>
</comment>
<evidence type="ECO:0000313" key="4">
    <source>
        <dbReference type="Proteomes" id="UP001064489"/>
    </source>
</evidence>
<keyword evidence="2" id="KW-0472">Membrane</keyword>
<proteinExistence type="predicted"/>
<dbReference type="Proteomes" id="UP001064489">
    <property type="component" value="Chromosome 13"/>
</dbReference>
<feature type="region of interest" description="Disordered" evidence="1">
    <location>
        <begin position="63"/>
        <end position="104"/>
    </location>
</feature>
<feature type="transmembrane region" description="Helical" evidence="2">
    <location>
        <begin position="39"/>
        <end position="58"/>
    </location>
</feature>
<feature type="compositionally biased region" description="Basic and acidic residues" evidence="1">
    <location>
        <begin position="83"/>
        <end position="104"/>
    </location>
</feature>
<protein>
    <recommendedName>
        <fullName evidence="5">Transmembrane protein</fullName>
    </recommendedName>
</protein>
<reference evidence="3 4" key="1">
    <citation type="journal article" date="2022" name="Plant J.">
        <title>Strategies of tolerance reflected in two North American maple genomes.</title>
        <authorList>
            <person name="McEvoy S.L."/>
            <person name="Sezen U.U."/>
            <person name="Trouern-Trend A."/>
            <person name="McMahon S.M."/>
            <person name="Schaberg P.G."/>
            <person name="Yang J."/>
            <person name="Wegrzyn J.L."/>
            <person name="Swenson N.G."/>
        </authorList>
    </citation>
    <scope>NUCLEOTIDE SEQUENCE [LARGE SCALE GENOMIC DNA]</scope>
    <source>
        <strain evidence="3">91603</strain>
    </source>
</reference>
<accession>A0AAD5P3N4</accession>
<sequence length="199" mass="22246">MAINQTQSQPPSISSAVDLQTIIRRIDAISSDESISSTAVIHTIIIITRIIIIIPPTYQHQIEHTNRSKHTHPPNQTPNQKPQIDRKKEREEGRKGKRERERDPAAADDLLGSYFEHRFRKQSNTLACLISGACGKLMDSGLIVWVCVVNWWVSTAALVVGFNVEVVVLMMMMGLVEWRLWCDDDGGGSVDIGDVGRFG</sequence>
<evidence type="ECO:0000256" key="1">
    <source>
        <dbReference type="SAM" id="MobiDB-lite"/>
    </source>
</evidence>
<keyword evidence="2" id="KW-1133">Transmembrane helix</keyword>
<organism evidence="3 4">
    <name type="scientific">Acer negundo</name>
    <name type="common">Box elder</name>
    <dbReference type="NCBI Taxonomy" id="4023"/>
    <lineage>
        <taxon>Eukaryota</taxon>
        <taxon>Viridiplantae</taxon>
        <taxon>Streptophyta</taxon>
        <taxon>Embryophyta</taxon>
        <taxon>Tracheophyta</taxon>
        <taxon>Spermatophyta</taxon>
        <taxon>Magnoliopsida</taxon>
        <taxon>eudicotyledons</taxon>
        <taxon>Gunneridae</taxon>
        <taxon>Pentapetalae</taxon>
        <taxon>rosids</taxon>
        <taxon>malvids</taxon>
        <taxon>Sapindales</taxon>
        <taxon>Sapindaceae</taxon>
        <taxon>Hippocastanoideae</taxon>
        <taxon>Acereae</taxon>
        <taxon>Acer</taxon>
    </lineage>
</organism>
<dbReference type="AlphaFoldDB" id="A0AAD5P3N4"/>
<evidence type="ECO:0008006" key="5">
    <source>
        <dbReference type="Google" id="ProtNLM"/>
    </source>
</evidence>
<evidence type="ECO:0000313" key="3">
    <source>
        <dbReference type="EMBL" id="KAI9197631.1"/>
    </source>
</evidence>